<sequence length="87" mass="10447">MTIIVENNKSLMDVENNNNKNEKDVLSNGSTSKIADKPNIFDNEKYLKNYDTYTNDWIYQKKIPGRPYYIFDLEDLQKFKKDDKPWF</sequence>
<organism evidence="1 2">
    <name type="scientific">Dictyostelium purpureum</name>
    <name type="common">Slime mold</name>
    <dbReference type="NCBI Taxonomy" id="5786"/>
    <lineage>
        <taxon>Eukaryota</taxon>
        <taxon>Amoebozoa</taxon>
        <taxon>Evosea</taxon>
        <taxon>Eumycetozoa</taxon>
        <taxon>Dictyostelia</taxon>
        <taxon>Dictyosteliales</taxon>
        <taxon>Dictyosteliaceae</taxon>
        <taxon>Dictyostelium</taxon>
    </lineage>
</organism>
<dbReference type="eggNOG" id="ENOG502RIPP">
    <property type="taxonomic scope" value="Eukaryota"/>
</dbReference>
<reference evidence="2" key="1">
    <citation type="journal article" date="2011" name="Genome Biol.">
        <title>Comparative genomics of the social amoebae Dictyostelium discoideum and Dictyostelium purpureum.</title>
        <authorList>
            <consortium name="US DOE Joint Genome Institute (JGI-PGF)"/>
            <person name="Sucgang R."/>
            <person name="Kuo A."/>
            <person name="Tian X."/>
            <person name="Salerno W."/>
            <person name="Parikh A."/>
            <person name="Feasley C.L."/>
            <person name="Dalin E."/>
            <person name="Tu H."/>
            <person name="Huang E."/>
            <person name="Barry K."/>
            <person name="Lindquist E."/>
            <person name="Shapiro H."/>
            <person name="Bruce D."/>
            <person name="Schmutz J."/>
            <person name="Salamov A."/>
            <person name="Fey P."/>
            <person name="Gaudet P."/>
            <person name="Anjard C."/>
            <person name="Babu M.M."/>
            <person name="Basu S."/>
            <person name="Bushmanova Y."/>
            <person name="van der Wel H."/>
            <person name="Katoh-Kurasawa M."/>
            <person name="Dinh C."/>
            <person name="Coutinho P.M."/>
            <person name="Saito T."/>
            <person name="Elias M."/>
            <person name="Schaap P."/>
            <person name="Kay R.R."/>
            <person name="Henrissat B."/>
            <person name="Eichinger L."/>
            <person name="Rivero F."/>
            <person name="Putnam N.H."/>
            <person name="West C.M."/>
            <person name="Loomis W.F."/>
            <person name="Chisholm R.L."/>
            <person name="Shaulsky G."/>
            <person name="Strassmann J.E."/>
            <person name="Queller D.C."/>
            <person name="Kuspa A."/>
            <person name="Grigoriev I.V."/>
        </authorList>
    </citation>
    <scope>NUCLEOTIDE SEQUENCE [LARGE SCALE GENOMIC DNA]</scope>
    <source>
        <strain evidence="2">QSDP1</strain>
    </source>
</reference>
<evidence type="ECO:0000313" key="2">
    <source>
        <dbReference type="Proteomes" id="UP000001064"/>
    </source>
</evidence>
<protein>
    <submittedName>
        <fullName evidence="1">Uncharacterized protein</fullName>
    </submittedName>
</protein>
<dbReference type="FunCoup" id="F0ZEK0">
    <property type="interactions" value="937"/>
</dbReference>
<dbReference type="Proteomes" id="UP000001064">
    <property type="component" value="Unassembled WGS sequence"/>
</dbReference>
<proteinExistence type="predicted"/>
<dbReference type="VEuPathDB" id="AmoebaDB:DICPUDRAFT_149746"/>
<accession>F0ZEK0</accession>
<dbReference type="GeneID" id="10499397"/>
<dbReference type="RefSeq" id="XP_003285829.1">
    <property type="nucleotide sequence ID" value="XM_003285781.1"/>
</dbReference>
<dbReference type="AlphaFoldDB" id="F0ZEK0"/>
<dbReference type="OrthoDB" id="10502399at2759"/>
<dbReference type="InParanoid" id="F0ZEK0"/>
<keyword evidence="2" id="KW-1185">Reference proteome</keyword>
<dbReference type="KEGG" id="dpp:DICPUDRAFT_149746"/>
<evidence type="ECO:0000313" key="1">
    <source>
        <dbReference type="EMBL" id="EGC37641.1"/>
    </source>
</evidence>
<dbReference type="EMBL" id="GL870994">
    <property type="protein sequence ID" value="EGC37641.1"/>
    <property type="molecule type" value="Genomic_DNA"/>
</dbReference>
<gene>
    <name evidence="1" type="ORF">DICPUDRAFT_149746</name>
</gene>
<name>F0ZEK0_DICPU</name>